<dbReference type="Proteomes" id="UP000063234">
    <property type="component" value="Chromosome"/>
</dbReference>
<keyword evidence="3" id="KW-0408">Iron</keyword>
<dbReference type="PATRIC" id="fig|1298851.3.peg.188"/>
<dbReference type="InterPro" id="IPR002731">
    <property type="entry name" value="ATPase_BadF"/>
</dbReference>
<dbReference type="NCBIfam" id="TIGR00241">
    <property type="entry name" value="CoA_E_activ"/>
    <property type="match status" value="1"/>
</dbReference>
<dbReference type="STRING" id="1298851.TST_0185"/>
<dbReference type="KEGG" id="ttk:TST_0185"/>
<dbReference type="InterPro" id="IPR051805">
    <property type="entry name" value="Dehydratase_Activator_Redct"/>
</dbReference>
<evidence type="ECO:0000256" key="1">
    <source>
        <dbReference type="ARBA" id="ARBA00001966"/>
    </source>
</evidence>
<dbReference type="InterPro" id="IPR008275">
    <property type="entry name" value="CoA_E_activase_dom"/>
</dbReference>
<evidence type="ECO:0000259" key="5">
    <source>
        <dbReference type="Pfam" id="PF01869"/>
    </source>
</evidence>
<dbReference type="Pfam" id="PF01869">
    <property type="entry name" value="BcrAD_BadFG"/>
    <property type="match status" value="1"/>
</dbReference>
<comment type="cofactor">
    <cofactor evidence="1">
        <name>[4Fe-4S] cluster</name>
        <dbReference type="ChEBI" id="CHEBI:49883"/>
    </cofactor>
</comment>
<keyword evidence="4" id="KW-0411">Iron-sulfur</keyword>
<sequence length="258" mass="27589">MKIKSVGIDAGSTAVKIVGLDKDRNIVFKLVEPTEPKVEEQVQRMMDGLKESFDFDSPQIPVVATGYGSNLIKATKKVTEITCHAVGVFNALGSGGTLVDIGGQDSKVIVVGEEGRVLDFVMNDKCAAGTGRFLENVAWRMNIPIDEFGSWALRTYEEVTVSSTCAVFAESEVISLLARGVPPESVIRGLHRAFAKRIAAMVETVGIQLPIMLSGGVAQNPAIVEMLKEELDVAEVLVPEIPQFIGAFGAAILGLQLS</sequence>
<dbReference type="PANTHER" id="PTHR32329:SF2">
    <property type="entry name" value="BIFUNCTIONAL PROTEIN [INCLUDES 2-HYDROXYACYL-COA DEHYDRATASE (N-TER) AND ITS ACTIVATOR DOMAIN (C_TERM)"/>
    <property type="match status" value="1"/>
</dbReference>
<evidence type="ECO:0000256" key="4">
    <source>
        <dbReference type="ARBA" id="ARBA00023014"/>
    </source>
</evidence>
<organism evidence="6 7">
    <name type="scientific">Thermosulfidibacter takaii (strain DSM 17441 / JCM 13301 / NBRC 103674 / ABI70S6)</name>
    <dbReference type="NCBI Taxonomy" id="1298851"/>
    <lineage>
        <taxon>Bacteria</taxon>
        <taxon>Pseudomonadati</taxon>
        <taxon>Thermosulfidibacterota</taxon>
        <taxon>Thermosulfidibacteria</taxon>
        <taxon>Thermosulfidibacterales</taxon>
        <taxon>Thermosulfidibacteraceae</taxon>
    </lineage>
</organism>
<dbReference type="InterPro" id="IPR043129">
    <property type="entry name" value="ATPase_NBD"/>
</dbReference>
<dbReference type="SUPFAM" id="SSF53067">
    <property type="entry name" value="Actin-like ATPase domain"/>
    <property type="match status" value="1"/>
</dbReference>
<dbReference type="GO" id="GO:0046872">
    <property type="term" value="F:metal ion binding"/>
    <property type="evidence" value="ECO:0007669"/>
    <property type="project" value="UniProtKB-KW"/>
</dbReference>
<gene>
    <name evidence="6" type="primary">hgdC</name>
    <name evidence="6" type="ORF">TST_0185</name>
</gene>
<name>A0A0S3QRP7_THET7</name>
<keyword evidence="2" id="KW-0479">Metal-binding</keyword>
<dbReference type="AlphaFoldDB" id="A0A0S3QRP7"/>
<dbReference type="PANTHER" id="PTHR32329">
    <property type="entry name" value="BIFUNCTIONAL PROTEIN [INCLUDES 2-HYDROXYACYL-COA DEHYDRATASE (N-TER) AND ITS ACTIVATOR DOMAIN (C_TERM)-RELATED"/>
    <property type="match status" value="1"/>
</dbReference>
<dbReference type="Gene3D" id="3.30.420.40">
    <property type="match status" value="2"/>
</dbReference>
<dbReference type="EMBL" id="AP013035">
    <property type="protein sequence ID" value="BAT70995.1"/>
    <property type="molecule type" value="Genomic_DNA"/>
</dbReference>
<proteinExistence type="predicted"/>
<accession>A0A0S3QRP7</accession>
<protein>
    <submittedName>
        <fullName evidence="6">(R)-2-hydroxyglutaryl-CoA dehydratase activator</fullName>
    </submittedName>
</protein>
<dbReference type="OrthoDB" id="9802715at2"/>
<evidence type="ECO:0000256" key="2">
    <source>
        <dbReference type="ARBA" id="ARBA00022723"/>
    </source>
</evidence>
<dbReference type="CDD" id="cd24036">
    <property type="entry name" value="ASKHA_NBD_BcrAD_BadFG_HgdC_HadI"/>
    <property type="match status" value="1"/>
</dbReference>
<evidence type="ECO:0000256" key="3">
    <source>
        <dbReference type="ARBA" id="ARBA00023004"/>
    </source>
</evidence>
<evidence type="ECO:0000313" key="6">
    <source>
        <dbReference type="EMBL" id="BAT70995.1"/>
    </source>
</evidence>
<dbReference type="RefSeq" id="WP_068548799.1">
    <property type="nucleotide sequence ID" value="NZ_AP013035.1"/>
</dbReference>
<reference evidence="7" key="1">
    <citation type="journal article" date="2018" name="Science">
        <title>A primordial and reversible TCA cycle in a facultatively chemolithoautotrophic thermophile.</title>
        <authorList>
            <person name="Nunoura T."/>
            <person name="Chikaraishi Y."/>
            <person name="Izaki R."/>
            <person name="Suwa T."/>
            <person name="Sato T."/>
            <person name="Harada T."/>
            <person name="Mori K."/>
            <person name="Kato Y."/>
            <person name="Miyazaki M."/>
            <person name="Shimamura S."/>
            <person name="Yanagawa K."/>
            <person name="Shuto A."/>
            <person name="Ohkouchi N."/>
            <person name="Fujita N."/>
            <person name="Takaki Y."/>
            <person name="Atomi H."/>
            <person name="Takai K."/>
        </authorList>
    </citation>
    <scope>NUCLEOTIDE SEQUENCE [LARGE SCALE GENOMIC DNA]</scope>
    <source>
        <strain evidence="7">DSM 17441 / JCM 13301 / NBRC 103674 / ABI70S6</strain>
    </source>
</reference>
<keyword evidence="7" id="KW-1185">Reference proteome</keyword>
<feature type="domain" description="ATPase BadF/BadG/BcrA/BcrD type" evidence="5">
    <location>
        <begin position="6"/>
        <end position="254"/>
    </location>
</feature>
<evidence type="ECO:0000313" key="7">
    <source>
        <dbReference type="Proteomes" id="UP000063234"/>
    </source>
</evidence>
<dbReference type="GO" id="GO:0051536">
    <property type="term" value="F:iron-sulfur cluster binding"/>
    <property type="evidence" value="ECO:0007669"/>
    <property type="project" value="UniProtKB-KW"/>
</dbReference>